<name>A0ABT8K9P8_9MICO</name>
<comment type="caution">
    <text evidence="1">The sequence shown here is derived from an EMBL/GenBank/DDBJ whole genome shotgun (WGS) entry which is preliminary data.</text>
</comment>
<proteinExistence type="predicted"/>
<dbReference type="EMBL" id="JAROCF010000001">
    <property type="protein sequence ID" value="MDN4613019.1"/>
    <property type="molecule type" value="Genomic_DNA"/>
</dbReference>
<keyword evidence="2" id="KW-1185">Reference proteome</keyword>
<evidence type="ECO:0000313" key="1">
    <source>
        <dbReference type="EMBL" id="MDN4613019.1"/>
    </source>
</evidence>
<evidence type="ECO:0008006" key="3">
    <source>
        <dbReference type="Google" id="ProtNLM"/>
    </source>
</evidence>
<dbReference type="Gene3D" id="1.25.40.10">
    <property type="entry name" value="Tetratricopeptide repeat domain"/>
    <property type="match status" value="1"/>
</dbReference>
<dbReference type="RefSeq" id="WP_301230554.1">
    <property type="nucleotide sequence ID" value="NZ_JAROCF010000001.1"/>
</dbReference>
<protein>
    <recommendedName>
        <fullName evidence="3">Tetratricopeptide repeat protein</fullName>
    </recommendedName>
</protein>
<sequence length="418" mass="45827">MVHPTTQALAKSLADASLTLPEVAHPRFADVMSHVALPGNAYLAAARRDHAPLTDLRLRRDTSSSAMLRLNLRALVSRLPDLEQAILELTSVGPQEMDGTAARVHGWLTSDRPEAAAAVSADQDPLSAYVSMLKYVNAFGIWEDARGVARQVFDSADRWGDSLPESSARALAAVVLGLCGDEAQSDILFSTALSSMPHPVERVFSGLRWASIQAKRRGRIQAAESLIDALEREAADAGIRHRDRLIASGMLCNFRGLIAIRRKASGAAREIVIAAIGQFESGNALADDGCVIGLEEGRRYEWMAKLNLIQLDIYEGRFAAATRDLRELAEFSRAHDPGSLHTSLSTLAYVHLRAGLPEDALPLLLEAHDLLRSEYDPFVVRQVRKMLRRCYLELGRPRDAEQVEGLPEQFWLTTPLGA</sequence>
<organism evidence="1 2">
    <name type="scientific">Leifsonia williamsii</name>
    <dbReference type="NCBI Taxonomy" id="3035919"/>
    <lineage>
        <taxon>Bacteria</taxon>
        <taxon>Bacillati</taxon>
        <taxon>Actinomycetota</taxon>
        <taxon>Actinomycetes</taxon>
        <taxon>Micrococcales</taxon>
        <taxon>Microbacteriaceae</taxon>
        <taxon>Leifsonia</taxon>
    </lineage>
</organism>
<accession>A0ABT8K9P8</accession>
<dbReference type="Proteomes" id="UP001174208">
    <property type="component" value="Unassembled WGS sequence"/>
</dbReference>
<reference evidence="1" key="1">
    <citation type="submission" date="2023-06" db="EMBL/GenBank/DDBJ databases">
        <title>MT1 and MT2 Draft Genomes of Novel Species.</title>
        <authorList>
            <person name="Venkateswaran K."/>
        </authorList>
    </citation>
    <scope>NUCLEOTIDE SEQUENCE</scope>
    <source>
        <strain evidence="1">F6_8S_P_1B</strain>
    </source>
</reference>
<dbReference type="InterPro" id="IPR011990">
    <property type="entry name" value="TPR-like_helical_dom_sf"/>
</dbReference>
<gene>
    <name evidence="1" type="ORF">P5G50_01030</name>
</gene>
<evidence type="ECO:0000313" key="2">
    <source>
        <dbReference type="Proteomes" id="UP001174208"/>
    </source>
</evidence>